<comment type="caution">
    <text evidence="1">The sequence shown here is derived from an EMBL/GenBank/DDBJ whole genome shotgun (WGS) entry which is preliminary data.</text>
</comment>
<reference evidence="1" key="1">
    <citation type="submission" date="2016-10" db="EMBL/GenBank/DDBJ databases">
        <authorList>
            <person name="Benchimol M."/>
            <person name="Almeida L.G."/>
            <person name="Vasconcelos A.T."/>
            <person name="Perreira-Neves A."/>
            <person name="Rosa I.A."/>
            <person name="Tasca T."/>
            <person name="Bogo M.R."/>
            <person name="de Souza W."/>
        </authorList>
    </citation>
    <scope>NUCLEOTIDE SEQUENCE [LARGE SCALE GENOMIC DNA]</scope>
    <source>
        <strain evidence="1">K</strain>
    </source>
</reference>
<dbReference type="AlphaFoldDB" id="A0A1J4L1F8"/>
<protein>
    <submittedName>
        <fullName evidence="1">Uncharacterized protein</fullName>
    </submittedName>
</protein>
<dbReference type="VEuPathDB" id="TrichDB:TRFO_12601"/>
<proteinExistence type="predicted"/>
<dbReference type="Proteomes" id="UP000179807">
    <property type="component" value="Unassembled WGS sequence"/>
</dbReference>
<organism evidence="1 2">
    <name type="scientific">Tritrichomonas foetus</name>
    <dbReference type="NCBI Taxonomy" id="1144522"/>
    <lineage>
        <taxon>Eukaryota</taxon>
        <taxon>Metamonada</taxon>
        <taxon>Parabasalia</taxon>
        <taxon>Tritrichomonadida</taxon>
        <taxon>Tritrichomonadidae</taxon>
        <taxon>Tritrichomonas</taxon>
    </lineage>
</organism>
<evidence type="ECO:0000313" key="2">
    <source>
        <dbReference type="Proteomes" id="UP000179807"/>
    </source>
</evidence>
<keyword evidence="2" id="KW-1185">Reference proteome</keyword>
<sequence>MISILSCDEASTTKHINELFHFFEKISISHHFSLYEGFLRIFVHLSIYFNFPETKEDIILSNRQEIFFIIETTEY</sequence>
<dbReference type="GeneID" id="94831431"/>
<name>A0A1J4L1F8_9EUKA</name>
<dbReference type="RefSeq" id="XP_068370386.1">
    <property type="nucleotide sequence ID" value="XM_068496727.1"/>
</dbReference>
<accession>A0A1J4L1F8</accession>
<dbReference type="EMBL" id="MLAK01000024">
    <property type="protein sequence ID" value="OHT17250.1"/>
    <property type="molecule type" value="Genomic_DNA"/>
</dbReference>
<evidence type="ECO:0000313" key="1">
    <source>
        <dbReference type="EMBL" id="OHT17250.1"/>
    </source>
</evidence>
<gene>
    <name evidence="1" type="ORF">TRFO_12601</name>
</gene>